<sequence>MDGLEDIFKQSNYDNLVANKLNLYLRMEIGVIGTIQHLFAFARKQPNLLDYWAWFEGPTEWSWLVSDSDYFSCGDGGGAWMVMCRGICDDEH</sequence>
<evidence type="ECO:0000313" key="1">
    <source>
        <dbReference type="EMBL" id="KAK7377488.1"/>
    </source>
</evidence>
<organism evidence="1 2">
    <name type="scientific">Phaseolus coccineus</name>
    <name type="common">Scarlet runner bean</name>
    <name type="synonym">Phaseolus multiflorus</name>
    <dbReference type="NCBI Taxonomy" id="3886"/>
    <lineage>
        <taxon>Eukaryota</taxon>
        <taxon>Viridiplantae</taxon>
        <taxon>Streptophyta</taxon>
        <taxon>Embryophyta</taxon>
        <taxon>Tracheophyta</taxon>
        <taxon>Spermatophyta</taxon>
        <taxon>Magnoliopsida</taxon>
        <taxon>eudicotyledons</taxon>
        <taxon>Gunneridae</taxon>
        <taxon>Pentapetalae</taxon>
        <taxon>rosids</taxon>
        <taxon>fabids</taxon>
        <taxon>Fabales</taxon>
        <taxon>Fabaceae</taxon>
        <taxon>Papilionoideae</taxon>
        <taxon>50 kb inversion clade</taxon>
        <taxon>NPAAA clade</taxon>
        <taxon>indigoferoid/millettioid clade</taxon>
        <taxon>Phaseoleae</taxon>
        <taxon>Phaseolus</taxon>
    </lineage>
</organism>
<reference evidence="1 2" key="1">
    <citation type="submission" date="2024-01" db="EMBL/GenBank/DDBJ databases">
        <title>The genomes of 5 underutilized Papilionoideae crops provide insights into root nodulation and disease resistanc.</title>
        <authorList>
            <person name="Jiang F."/>
        </authorList>
    </citation>
    <scope>NUCLEOTIDE SEQUENCE [LARGE SCALE GENOMIC DNA]</scope>
    <source>
        <strain evidence="1">JINMINGXINNONG_FW02</strain>
        <tissue evidence="1">Leaves</tissue>
    </source>
</reference>
<accession>A0AAN9NV35</accession>
<dbReference type="EMBL" id="JAYMYR010000002">
    <property type="protein sequence ID" value="KAK7377488.1"/>
    <property type="molecule type" value="Genomic_DNA"/>
</dbReference>
<name>A0AAN9NV35_PHACN</name>
<protein>
    <submittedName>
        <fullName evidence="1">Uncharacterized protein</fullName>
    </submittedName>
</protein>
<comment type="caution">
    <text evidence="1">The sequence shown here is derived from an EMBL/GenBank/DDBJ whole genome shotgun (WGS) entry which is preliminary data.</text>
</comment>
<gene>
    <name evidence="1" type="ORF">VNO80_02913</name>
</gene>
<evidence type="ECO:0000313" key="2">
    <source>
        <dbReference type="Proteomes" id="UP001374584"/>
    </source>
</evidence>
<keyword evidence="2" id="KW-1185">Reference proteome</keyword>
<dbReference type="Proteomes" id="UP001374584">
    <property type="component" value="Unassembled WGS sequence"/>
</dbReference>
<dbReference type="AlphaFoldDB" id="A0AAN9NV35"/>
<proteinExistence type="predicted"/>